<evidence type="ECO:0000256" key="3">
    <source>
        <dbReference type="ARBA" id="ARBA00022448"/>
    </source>
</evidence>
<keyword evidence="3" id="KW-0813">Transport</keyword>
<evidence type="ECO:0000256" key="11">
    <source>
        <dbReference type="SAM" id="Coils"/>
    </source>
</evidence>
<evidence type="ECO:0000313" key="14">
    <source>
        <dbReference type="Proteomes" id="UP001241603"/>
    </source>
</evidence>
<proteinExistence type="inferred from homology"/>
<dbReference type="SUPFAM" id="SSF144083">
    <property type="entry name" value="Magnesium transport protein CorA, transmembrane region"/>
    <property type="match status" value="1"/>
</dbReference>
<keyword evidence="9" id="KW-0406">Ion transport</keyword>
<dbReference type="Pfam" id="PF01544">
    <property type="entry name" value="CorA"/>
    <property type="match status" value="1"/>
</dbReference>
<name>A0ABU0H108_9HYPH</name>
<keyword evidence="10 12" id="KW-0472">Membrane</keyword>
<evidence type="ECO:0000256" key="7">
    <source>
        <dbReference type="ARBA" id="ARBA00022833"/>
    </source>
</evidence>
<keyword evidence="6 12" id="KW-0812">Transmembrane</keyword>
<feature type="coiled-coil region" evidence="11">
    <location>
        <begin position="230"/>
        <end position="264"/>
    </location>
</feature>
<reference evidence="13 14" key="1">
    <citation type="submission" date="2023-07" db="EMBL/GenBank/DDBJ databases">
        <title>Genomic Encyclopedia of Type Strains, Phase IV (KMG-IV): sequencing the most valuable type-strain genomes for metagenomic binning, comparative biology and taxonomic classification.</title>
        <authorList>
            <person name="Goeker M."/>
        </authorList>
    </citation>
    <scope>NUCLEOTIDE SEQUENCE [LARGE SCALE GENOMIC DNA]</scope>
    <source>
        <strain evidence="13 14">B6-8</strain>
    </source>
</reference>
<evidence type="ECO:0000256" key="12">
    <source>
        <dbReference type="SAM" id="Phobius"/>
    </source>
</evidence>
<accession>A0ABU0H108</accession>
<evidence type="ECO:0000256" key="2">
    <source>
        <dbReference type="ARBA" id="ARBA00009765"/>
    </source>
</evidence>
<keyword evidence="5" id="KW-0997">Cell inner membrane</keyword>
<dbReference type="InterPro" id="IPR045861">
    <property type="entry name" value="CorA_cytoplasmic_dom"/>
</dbReference>
<evidence type="ECO:0000256" key="9">
    <source>
        <dbReference type="ARBA" id="ARBA00023065"/>
    </source>
</evidence>
<dbReference type="PANTHER" id="PTHR46494">
    <property type="entry name" value="CORA FAMILY METAL ION TRANSPORTER (EUROFUNG)"/>
    <property type="match status" value="1"/>
</dbReference>
<protein>
    <submittedName>
        <fullName evidence="13">Mg2+ and Co2+ transporter CorA</fullName>
    </submittedName>
</protein>
<evidence type="ECO:0000256" key="8">
    <source>
        <dbReference type="ARBA" id="ARBA00022989"/>
    </source>
</evidence>
<comment type="similarity">
    <text evidence="2">Belongs to the CorA metal ion transporter (MIT) (TC 1.A.35) family.</text>
</comment>
<evidence type="ECO:0000256" key="5">
    <source>
        <dbReference type="ARBA" id="ARBA00022519"/>
    </source>
</evidence>
<dbReference type="Gene3D" id="1.20.58.340">
    <property type="entry name" value="Magnesium transport protein CorA, transmembrane region"/>
    <property type="match status" value="2"/>
</dbReference>
<keyword evidence="7" id="KW-0862">Zinc</keyword>
<feature type="transmembrane region" description="Helical" evidence="12">
    <location>
        <begin position="311"/>
        <end position="331"/>
    </location>
</feature>
<keyword evidence="8 12" id="KW-1133">Transmembrane helix</keyword>
<dbReference type="InterPro" id="IPR002523">
    <property type="entry name" value="MgTranspt_CorA/ZnTranspt_ZntB"/>
</dbReference>
<gene>
    <name evidence="13" type="ORF">QO014_000363</name>
</gene>
<evidence type="ECO:0000313" key="13">
    <source>
        <dbReference type="EMBL" id="MDQ0435993.1"/>
    </source>
</evidence>
<keyword evidence="4" id="KW-1003">Cell membrane</keyword>
<dbReference type="PANTHER" id="PTHR46494:SF3">
    <property type="entry name" value="ZINC TRANSPORT PROTEIN ZNTB"/>
    <property type="match status" value="1"/>
</dbReference>
<dbReference type="InterPro" id="IPR045863">
    <property type="entry name" value="CorA_TM1_TM2"/>
</dbReference>
<sequence length="338" mass="37722">MQDSELERGARRPFSGIIWAYRFDAAGHARKVGLDEPVAPFDEGDGFLWLHLDLIDRLTRDWVEKRSGLPQSARQALLGSDDHPQLESDDALVWGVFIDNMEDPEDEDTLRAAPLRFVLGDRFLVSGRRYPVRSAALMRSRIEAGHLVGGPVALFELMIDQFLRATSDALRGLRTEADSIEDSVLDDRVRDESRRLAPLRRTAVQLRRQLAGFRGILRGFAEDQEERATHSGSRAAAERLLHRIEALEQEVLEVQDRARFLQDEIGAKLANTTNRHLYVLSVLTALLMPATLVTGIFGMNTGGLPLEQGTNGSVLALLLACLASALVYLLLRKLGFFD</sequence>
<evidence type="ECO:0000256" key="4">
    <source>
        <dbReference type="ARBA" id="ARBA00022475"/>
    </source>
</evidence>
<evidence type="ECO:0000256" key="6">
    <source>
        <dbReference type="ARBA" id="ARBA00022692"/>
    </source>
</evidence>
<feature type="transmembrane region" description="Helical" evidence="12">
    <location>
        <begin position="277"/>
        <end position="299"/>
    </location>
</feature>
<dbReference type="Gene3D" id="3.30.460.20">
    <property type="entry name" value="CorA soluble domain-like"/>
    <property type="match status" value="1"/>
</dbReference>
<comment type="subcellular location">
    <subcellularLocation>
        <location evidence="1">Cell membrane</location>
        <topology evidence="1">Multi-pass membrane protein</topology>
    </subcellularLocation>
</comment>
<evidence type="ECO:0000256" key="1">
    <source>
        <dbReference type="ARBA" id="ARBA00004651"/>
    </source>
</evidence>
<evidence type="ECO:0000256" key="10">
    <source>
        <dbReference type="ARBA" id="ARBA00023136"/>
    </source>
</evidence>
<dbReference type="SUPFAM" id="SSF143865">
    <property type="entry name" value="CorA soluble domain-like"/>
    <property type="match status" value="1"/>
</dbReference>
<dbReference type="EMBL" id="JAUSVO010000001">
    <property type="protein sequence ID" value="MDQ0435993.1"/>
    <property type="molecule type" value="Genomic_DNA"/>
</dbReference>
<keyword evidence="14" id="KW-1185">Reference proteome</keyword>
<dbReference type="Proteomes" id="UP001241603">
    <property type="component" value="Unassembled WGS sequence"/>
</dbReference>
<organism evidence="13 14">
    <name type="scientific">Kaistia dalseonensis</name>
    <dbReference type="NCBI Taxonomy" id="410840"/>
    <lineage>
        <taxon>Bacteria</taxon>
        <taxon>Pseudomonadati</taxon>
        <taxon>Pseudomonadota</taxon>
        <taxon>Alphaproteobacteria</taxon>
        <taxon>Hyphomicrobiales</taxon>
        <taxon>Kaistiaceae</taxon>
        <taxon>Kaistia</taxon>
    </lineage>
</organism>
<dbReference type="RefSeq" id="WP_266346939.1">
    <property type="nucleotide sequence ID" value="NZ_JAPKNG010000001.1"/>
</dbReference>
<keyword evidence="11" id="KW-0175">Coiled coil</keyword>
<comment type="caution">
    <text evidence="13">The sequence shown here is derived from an EMBL/GenBank/DDBJ whole genome shotgun (WGS) entry which is preliminary data.</text>
</comment>